<organism evidence="1 2">
    <name type="scientific">Laspinema palackyanum D2a</name>
    <dbReference type="NCBI Taxonomy" id="2953684"/>
    <lineage>
        <taxon>Bacteria</taxon>
        <taxon>Bacillati</taxon>
        <taxon>Cyanobacteriota</taxon>
        <taxon>Cyanophyceae</taxon>
        <taxon>Oscillatoriophycideae</taxon>
        <taxon>Oscillatoriales</taxon>
        <taxon>Laspinemataceae</taxon>
        <taxon>Laspinema</taxon>
        <taxon>Laspinema palackyanum</taxon>
    </lineage>
</organism>
<protein>
    <recommendedName>
        <fullName evidence="3">Rpn family recombination-promoting nuclease/putative transposase</fullName>
    </recommendedName>
</protein>
<dbReference type="RefSeq" id="WP_368005987.1">
    <property type="nucleotide sequence ID" value="NZ_JAMXFF010000009.1"/>
</dbReference>
<dbReference type="Proteomes" id="UP001525890">
    <property type="component" value="Unassembled WGS sequence"/>
</dbReference>
<name>A0ABT2MNP1_9CYAN</name>
<evidence type="ECO:0000313" key="2">
    <source>
        <dbReference type="Proteomes" id="UP001525890"/>
    </source>
</evidence>
<gene>
    <name evidence="1" type="ORF">NG799_08355</name>
</gene>
<evidence type="ECO:0008006" key="3">
    <source>
        <dbReference type="Google" id="ProtNLM"/>
    </source>
</evidence>
<sequence length="77" mass="8749">MLELGSWKDNRSYQECLAEGIEEGLRRGKIEGKIEAKIEAVKPLMRHRLSLEAIAESLQLPLDLVREAAEDQNSQED</sequence>
<evidence type="ECO:0000313" key="1">
    <source>
        <dbReference type="EMBL" id="MCT7966343.1"/>
    </source>
</evidence>
<proteinExistence type="predicted"/>
<reference evidence="1 2" key="1">
    <citation type="journal article" date="2022" name="Front. Microbiol.">
        <title>High genomic differentiation and limited gene flow indicate recent cryptic speciation within the genus Laspinema (cyanobacteria).</title>
        <authorList>
            <person name="Stanojkovic A."/>
            <person name="Skoupy S."/>
            <person name="Skaloud P."/>
            <person name="Dvorak P."/>
        </authorList>
    </citation>
    <scope>NUCLEOTIDE SEQUENCE [LARGE SCALE GENOMIC DNA]</scope>
    <source>
        <strain evidence="1 2">D2a</strain>
    </source>
</reference>
<comment type="caution">
    <text evidence="1">The sequence shown here is derived from an EMBL/GenBank/DDBJ whole genome shotgun (WGS) entry which is preliminary data.</text>
</comment>
<dbReference type="EMBL" id="JAMXFF010000009">
    <property type="protein sequence ID" value="MCT7966343.1"/>
    <property type="molecule type" value="Genomic_DNA"/>
</dbReference>
<keyword evidence="2" id="KW-1185">Reference proteome</keyword>
<accession>A0ABT2MNP1</accession>